<name>A0ABM1QBX2_CAMSA</name>
<evidence type="ECO:0000313" key="2">
    <source>
        <dbReference type="Proteomes" id="UP000694864"/>
    </source>
</evidence>
<reference evidence="2" key="1">
    <citation type="journal article" date="2014" name="Nat. Commun.">
        <title>The emerging biofuel crop Camelina sativa retains a highly undifferentiated hexaploid genome structure.</title>
        <authorList>
            <person name="Kagale S."/>
            <person name="Koh C."/>
            <person name="Nixon J."/>
            <person name="Bollina V."/>
            <person name="Clarke W.E."/>
            <person name="Tuteja R."/>
            <person name="Spillane C."/>
            <person name="Robinson S.J."/>
            <person name="Links M.G."/>
            <person name="Clarke C."/>
            <person name="Higgins E.E."/>
            <person name="Huebert T."/>
            <person name="Sharpe A.G."/>
            <person name="Parkin I.A."/>
        </authorList>
    </citation>
    <scope>NUCLEOTIDE SEQUENCE [LARGE SCALE GENOMIC DNA]</scope>
    <source>
        <strain evidence="2">cv. DH55</strain>
    </source>
</reference>
<feature type="region of interest" description="Disordered" evidence="1">
    <location>
        <begin position="253"/>
        <end position="286"/>
    </location>
</feature>
<dbReference type="RefSeq" id="XP_019084260.1">
    <property type="nucleotide sequence ID" value="XM_019228715.1"/>
</dbReference>
<sequence length="286" mass="32583">MNGLRQFDCEGNSVPYRALVTLYAKVGLHRYNMWQLTNLQLSGLKKFNMLMGAGASTYCITLDAKEPASSSHQTFQVHVAEECFGTLDLRCYIARPQPTTTTTEVSNEEPLLRWDNDFSLPNWPLSLNAFNDQKRFYLVKKSELRDHDWIRLYLELAVCAENRLLTDEDLSKLKIVGVAIETNQDAENPPLIAKTANVYIRFEDLLGKDSVAILRRIMDETTGYLSLVGDILSQVKAPSSLCLMGEIQNAEQKASSNKRFSRPRRSHGYKRKHGLRSPVRRSPSFY</sequence>
<accession>A0ABM1QBX2</accession>
<evidence type="ECO:0000313" key="3">
    <source>
        <dbReference type="RefSeq" id="XP_019084260.1"/>
    </source>
</evidence>
<protein>
    <submittedName>
        <fullName evidence="3">UPF0725 protein EMB2204-like</fullName>
    </submittedName>
</protein>
<feature type="compositionally biased region" description="Basic residues" evidence="1">
    <location>
        <begin position="259"/>
        <end position="279"/>
    </location>
</feature>
<dbReference type="GeneID" id="104709429"/>
<dbReference type="Pfam" id="PF04776">
    <property type="entry name" value="protein_MS5"/>
    <property type="match status" value="1"/>
</dbReference>
<organism evidence="2 3">
    <name type="scientific">Camelina sativa</name>
    <name type="common">False flax</name>
    <name type="synonym">Myagrum sativum</name>
    <dbReference type="NCBI Taxonomy" id="90675"/>
    <lineage>
        <taxon>Eukaryota</taxon>
        <taxon>Viridiplantae</taxon>
        <taxon>Streptophyta</taxon>
        <taxon>Embryophyta</taxon>
        <taxon>Tracheophyta</taxon>
        <taxon>Spermatophyta</taxon>
        <taxon>Magnoliopsida</taxon>
        <taxon>eudicotyledons</taxon>
        <taxon>Gunneridae</taxon>
        <taxon>Pentapetalae</taxon>
        <taxon>rosids</taxon>
        <taxon>malvids</taxon>
        <taxon>Brassicales</taxon>
        <taxon>Brassicaceae</taxon>
        <taxon>Camelineae</taxon>
        <taxon>Camelina</taxon>
    </lineage>
</organism>
<reference evidence="3" key="2">
    <citation type="submission" date="2025-08" db="UniProtKB">
        <authorList>
            <consortium name="RefSeq"/>
        </authorList>
    </citation>
    <scope>IDENTIFICATION</scope>
    <source>
        <tissue evidence="3">Leaf</tissue>
    </source>
</reference>
<dbReference type="PANTHER" id="PTHR31260:SF46">
    <property type="entry name" value="UPF0725 PROTEIN EMB2204"/>
    <property type="match status" value="1"/>
</dbReference>
<keyword evidence="2" id="KW-1185">Reference proteome</keyword>
<proteinExistence type="predicted"/>
<gene>
    <name evidence="3" type="primary">LOC104709429</name>
</gene>
<evidence type="ECO:0000256" key="1">
    <source>
        <dbReference type="SAM" id="MobiDB-lite"/>
    </source>
</evidence>
<dbReference type="NCBIfam" id="TIGR01572">
    <property type="entry name" value="A_thl_para_3677"/>
    <property type="match status" value="1"/>
</dbReference>
<dbReference type="Proteomes" id="UP000694864">
    <property type="component" value="Chromosome 8"/>
</dbReference>
<dbReference type="InterPro" id="IPR006462">
    <property type="entry name" value="MS5"/>
</dbReference>
<dbReference type="PANTHER" id="PTHR31260">
    <property type="entry name" value="CYSTATIN/MONELLIN SUPERFAMILY PROTEIN"/>
    <property type="match status" value="1"/>
</dbReference>